<dbReference type="InterPro" id="IPR036906">
    <property type="entry name" value="ATPase_V1_fsu_sf"/>
</dbReference>
<dbReference type="Pfam" id="PF01990">
    <property type="entry name" value="ATP-synt_F"/>
    <property type="match status" value="1"/>
</dbReference>
<dbReference type="GO" id="GO:0046933">
    <property type="term" value="F:proton-transporting ATP synthase activity, rotational mechanism"/>
    <property type="evidence" value="ECO:0007669"/>
    <property type="project" value="UniProtKB-UniRule"/>
</dbReference>
<dbReference type="SUPFAM" id="SSF159468">
    <property type="entry name" value="AtpF-like"/>
    <property type="match status" value="1"/>
</dbReference>
<evidence type="ECO:0000256" key="3">
    <source>
        <dbReference type="ARBA" id="ARBA00022781"/>
    </source>
</evidence>
<dbReference type="InterPro" id="IPR022944">
    <property type="entry name" value="ATPase_V1-cplx_fsu_bac/arc"/>
</dbReference>
<reference evidence="6 7" key="1">
    <citation type="submission" date="2018-06" db="EMBL/GenBank/DDBJ databases">
        <title>Extensive metabolic versatility and redundancy in microbially diverse, dynamic hydrothermal sediments.</title>
        <authorList>
            <person name="Dombrowski N."/>
            <person name="Teske A."/>
            <person name="Baker B.J."/>
        </authorList>
    </citation>
    <scope>NUCLEOTIDE SEQUENCE [LARGE SCALE GENOMIC DNA]</scope>
    <source>
        <strain evidence="6">B20_G2</strain>
    </source>
</reference>
<dbReference type="Gene3D" id="3.40.50.10580">
    <property type="entry name" value="ATPase, V1 complex, subunit F"/>
    <property type="match status" value="1"/>
</dbReference>
<dbReference type="PANTHER" id="PTHR13861:SF2">
    <property type="entry name" value="V-TYPE PROTON ATPASE SUBUNIT F"/>
    <property type="match status" value="1"/>
</dbReference>
<evidence type="ECO:0000313" key="6">
    <source>
        <dbReference type="EMBL" id="RLE55527.1"/>
    </source>
</evidence>
<evidence type="ECO:0000256" key="2">
    <source>
        <dbReference type="ARBA" id="ARBA00022448"/>
    </source>
</evidence>
<keyword evidence="6" id="KW-0378">Hydrolase</keyword>
<proteinExistence type="inferred from homology"/>
<evidence type="ECO:0000256" key="4">
    <source>
        <dbReference type="ARBA" id="ARBA00023065"/>
    </source>
</evidence>
<keyword evidence="5" id="KW-0066">ATP synthesis</keyword>
<dbReference type="EMBL" id="QMRA01000006">
    <property type="protein sequence ID" value="RLE55527.1"/>
    <property type="molecule type" value="Genomic_DNA"/>
</dbReference>
<evidence type="ECO:0000256" key="1">
    <source>
        <dbReference type="ARBA" id="ARBA00010148"/>
    </source>
</evidence>
<comment type="subcellular location">
    <subcellularLocation>
        <location evidence="5">Cell membrane</location>
        <topology evidence="5">Peripheral membrane protein</topology>
    </subcellularLocation>
</comment>
<gene>
    <name evidence="5" type="primary">atpF</name>
    <name evidence="6" type="ORF">DRJ26_00790</name>
</gene>
<dbReference type="GO" id="GO:0005886">
    <property type="term" value="C:plasma membrane"/>
    <property type="evidence" value="ECO:0007669"/>
    <property type="project" value="UniProtKB-SubCell"/>
</dbReference>
<keyword evidence="2 5" id="KW-0813">Transport</keyword>
<dbReference type="AlphaFoldDB" id="A0A497F839"/>
<dbReference type="InterPro" id="IPR008218">
    <property type="entry name" value="ATPase_V1-cplx_f_g_su"/>
</dbReference>
<accession>A0A497F839</accession>
<dbReference type="GO" id="GO:0042777">
    <property type="term" value="P:proton motive force-driven plasma membrane ATP synthesis"/>
    <property type="evidence" value="ECO:0007669"/>
    <property type="project" value="UniProtKB-UniRule"/>
</dbReference>
<dbReference type="PANTHER" id="PTHR13861">
    <property type="entry name" value="VACUOLAR ATP SYNTHASE SUBUNIT F"/>
    <property type="match status" value="1"/>
</dbReference>
<organism evidence="6 7">
    <name type="scientific">Thermoproteota archaeon</name>
    <dbReference type="NCBI Taxonomy" id="2056631"/>
    <lineage>
        <taxon>Archaea</taxon>
        <taxon>Thermoproteota</taxon>
    </lineage>
</organism>
<comment type="subunit">
    <text evidence="5">Has multiple subunits with at least A(3), B(3), C, D, E, F, H, I and proteolipid K(x).</text>
</comment>
<sequence length="104" mass="11631">MHIALVGDYDTVIGFKLAGVSRAYTVSNASEAENIIRKLSRDPDIAIIVVTESIASQIRDFLRQFYEKTRPVIVEVPDKRGPVPTVEFVKDLIRRTVGVEIIFG</sequence>
<comment type="caution">
    <text evidence="6">The sequence shown here is derived from an EMBL/GenBank/DDBJ whole genome shotgun (WGS) entry which is preliminary data.</text>
</comment>
<comment type="similarity">
    <text evidence="1 5">Belongs to the V-ATPase F subunit family.</text>
</comment>
<name>A0A497F839_9CREN</name>
<dbReference type="GO" id="GO:0016787">
    <property type="term" value="F:hydrolase activity"/>
    <property type="evidence" value="ECO:0007669"/>
    <property type="project" value="UniProtKB-KW"/>
</dbReference>
<dbReference type="NCBIfam" id="NF003047">
    <property type="entry name" value="PRK03957.1"/>
    <property type="match status" value="1"/>
</dbReference>
<comment type="function">
    <text evidence="5">Component of the A-type ATP synthase that produces ATP from ADP in the presence of a proton gradient across the membrane.</text>
</comment>
<dbReference type="HAMAP" id="MF_00312">
    <property type="entry name" value="ATP_synth_F_arch"/>
    <property type="match status" value="1"/>
</dbReference>
<dbReference type="GO" id="GO:0046961">
    <property type="term" value="F:proton-transporting ATPase activity, rotational mechanism"/>
    <property type="evidence" value="ECO:0007669"/>
    <property type="project" value="InterPro"/>
</dbReference>
<evidence type="ECO:0000256" key="5">
    <source>
        <dbReference type="HAMAP-Rule" id="MF_00312"/>
    </source>
</evidence>
<dbReference type="GO" id="GO:0005524">
    <property type="term" value="F:ATP binding"/>
    <property type="evidence" value="ECO:0007669"/>
    <property type="project" value="UniProtKB-UniRule"/>
</dbReference>
<keyword evidence="3 5" id="KW-0375">Hydrogen ion transport</keyword>
<keyword evidence="5" id="KW-1003">Cell membrane</keyword>
<keyword evidence="4 5" id="KW-0406">Ion transport</keyword>
<protein>
    <recommendedName>
        <fullName evidence="5">A-type ATP synthase subunit F</fullName>
    </recommendedName>
</protein>
<dbReference type="Proteomes" id="UP000269499">
    <property type="component" value="Unassembled WGS sequence"/>
</dbReference>
<evidence type="ECO:0000313" key="7">
    <source>
        <dbReference type="Proteomes" id="UP000269499"/>
    </source>
</evidence>
<keyword evidence="5" id="KW-0472">Membrane</keyword>